<reference evidence="2 3" key="1">
    <citation type="submission" date="2019-03" db="EMBL/GenBank/DDBJ databases">
        <title>Single cell metagenomics reveals metabolic interactions within the superorganism composed of flagellate Streblomastix strix and complex community of Bacteroidetes bacteria on its surface.</title>
        <authorList>
            <person name="Treitli S.C."/>
            <person name="Kolisko M."/>
            <person name="Husnik F."/>
            <person name="Keeling P."/>
            <person name="Hampl V."/>
        </authorList>
    </citation>
    <scope>NUCLEOTIDE SEQUENCE [LARGE SCALE GENOMIC DNA]</scope>
    <source>
        <strain evidence="2">ST1C</strain>
    </source>
</reference>
<proteinExistence type="predicted"/>
<sequence length="341" mass="39709">MAVFDDCMKKKNYIIEDIMNMKIPFINTEFMTWLTRTRKTKPSLAKCHESILNTMFSLIFGTVQVSATAQRLITHAISNNYINNPRYGNTWDINQQYDYSRERPQSNLLSDEELQVKLASFLISLCFVRMEEIANIDLSVSIIDDEEQTAANWEQADQRYVSTRLEKLVKSLEVQNATANSIRHASSTDLQHRVLMGEQQTSLHIIRQIQRQTSNSTFSLQTRCRIPQHPHSYTITARSKLLRLSQNKWVMQESPKEMDYNNLLQQMICSYLHRRLLLHLFPYRSFRPSSSLKLSLLTITRVQKTRDHKCRKATKTEPYEEAQDSSMTKDSDRATTAGAQK</sequence>
<feature type="region of interest" description="Disordered" evidence="1">
    <location>
        <begin position="307"/>
        <end position="341"/>
    </location>
</feature>
<dbReference type="EMBL" id="SNRW01000383">
    <property type="protein sequence ID" value="KAA6401480.1"/>
    <property type="molecule type" value="Genomic_DNA"/>
</dbReference>
<protein>
    <recommendedName>
        <fullName evidence="4">Tyr recombinase domain-containing protein</fullName>
    </recommendedName>
</protein>
<organism evidence="2 3">
    <name type="scientific">Streblomastix strix</name>
    <dbReference type="NCBI Taxonomy" id="222440"/>
    <lineage>
        <taxon>Eukaryota</taxon>
        <taxon>Metamonada</taxon>
        <taxon>Preaxostyla</taxon>
        <taxon>Oxymonadida</taxon>
        <taxon>Streblomastigidae</taxon>
        <taxon>Streblomastix</taxon>
    </lineage>
</organism>
<evidence type="ECO:0000256" key="1">
    <source>
        <dbReference type="SAM" id="MobiDB-lite"/>
    </source>
</evidence>
<evidence type="ECO:0000313" key="2">
    <source>
        <dbReference type="EMBL" id="KAA6401480.1"/>
    </source>
</evidence>
<evidence type="ECO:0000313" key="3">
    <source>
        <dbReference type="Proteomes" id="UP000324800"/>
    </source>
</evidence>
<accession>A0A5J4X2R2</accession>
<gene>
    <name evidence="2" type="ORF">EZS28_002998</name>
</gene>
<dbReference type="AlphaFoldDB" id="A0A5J4X2R2"/>
<comment type="caution">
    <text evidence="2">The sequence shown here is derived from an EMBL/GenBank/DDBJ whole genome shotgun (WGS) entry which is preliminary data.</text>
</comment>
<evidence type="ECO:0008006" key="4">
    <source>
        <dbReference type="Google" id="ProtNLM"/>
    </source>
</evidence>
<dbReference type="Proteomes" id="UP000324800">
    <property type="component" value="Unassembled WGS sequence"/>
</dbReference>
<name>A0A5J4X2R2_9EUKA</name>